<keyword evidence="6 7" id="KW-0604">Photosystem II</keyword>
<evidence type="ECO:0000256" key="7">
    <source>
        <dbReference type="HAMAP-Rule" id="MF_01329"/>
    </source>
</evidence>
<dbReference type="GO" id="GO:0009523">
    <property type="term" value="C:photosystem II"/>
    <property type="evidence" value="ECO:0007669"/>
    <property type="project" value="UniProtKB-KW"/>
</dbReference>
<evidence type="ECO:0000256" key="2">
    <source>
        <dbReference type="ARBA" id="ARBA00022531"/>
    </source>
</evidence>
<comment type="similarity">
    <text evidence="7">Belongs to the Psb30/Ycf12 family.</text>
</comment>
<evidence type="ECO:0000256" key="4">
    <source>
        <dbReference type="ARBA" id="ARBA00022989"/>
    </source>
</evidence>
<feature type="transmembrane region" description="Helical" evidence="7">
    <location>
        <begin position="6"/>
        <end position="28"/>
    </location>
</feature>
<keyword evidence="8" id="KW-0934">Plastid</keyword>
<geneLocation type="chloroplast" evidence="8"/>
<dbReference type="RefSeq" id="YP_002600806.1">
    <property type="nucleotide sequence ID" value="NC_012097.1"/>
</dbReference>
<evidence type="ECO:0000256" key="3">
    <source>
        <dbReference type="ARBA" id="ARBA00022692"/>
    </source>
</evidence>
<dbReference type="InterPro" id="IPR010284">
    <property type="entry name" value="PSII_Ycf12_core-subunit"/>
</dbReference>
<comment type="subunit">
    <text evidence="7">PSII is composed of 1 copy each of membrane proteins PsbA, PsbB, PsbC, PsbD, PsbE, PsbF, PsbH, PsbI, PsbJ, PsbK, PsbL, PsbM, PsbT, PsbX, PsbY, PsbZ, Psb30/Ycf12, peripheral proteins of the oxygen-evolving complex and a large number of cofactors. It forms dimeric complexes.</text>
</comment>
<dbReference type="GeneID" id="7498388"/>
<organism evidence="8">
    <name type="scientific">Pycnococcus provasolii</name>
    <dbReference type="NCBI Taxonomy" id="41880"/>
    <lineage>
        <taxon>Eukaryota</taxon>
        <taxon>Viridiplantae</taxon>
        <taxon>Chlorophyta</taxon>
        <taxon>Pseudoscourfieldiophyceae</taxon>
        <taxon>Pseudoscourfieldiales</taxon>
        <taxon>Pycnococcaceae</taxon>
        <taxon>Pycnococcus</taxon>
    </lineage>
</organism>
<dbReference type="AlphaFoldDB" id="C0JWS0"/>
<dbReference type="GO" id="GO:0009535">
    <property type="term" value="C:chloroplast thylakoid membrane"/>
    <property type="evidence" value="ECO:0007669"/>
    <property type="project" value="UniProtKB-SubCell"/>
</dbReference>
<dbReference type="Pfam" id="PF05969">
    <property type="entry name" value="PSII_Ycf12"/>
    <property type="match status" value="1"/>
</dbReference>
<proteinExistence type="inferred from homology"/>
<evidence type="ECO:0000256" key="1">
    <source>
        <dbReference type="ARBA" id="ARBA00004167"/>
    </source>
</evidence>
<dbReference type="GO" id="GO:0015979">
    <property type="term" value="P:photosynthesis"/>
    <property type="evidence" value="ECO:0007669"/>
    <property type="project" value="UniProtKB-KW"/>
</dbReference>
<keyword evidence="3 7" id="KW-0812">Transmembrane</keyword>
<dbReference type="NCBIfam" id="NF010239">
    <property type="entry name" value="PRK13686.1"/>
    <property type="match status" value="1"/>
</dbReference>
<keyword evidence="5 7" id="KW-0472">Membrane</keyword>
<gene>
    <name evidence="7 8" type="primary">ycf12</name>
    <name evidence="7" type="synonym">psb30</name>
</gene>
<sequence length="33" mass="3450">MNAEVIFQLGSLAMIVLAGPLVIILLAARQGNL</sequence>
<comment type="subcellular location">
    <subcellularLocation>
        <location evidence="1">Membrane</location>
        <topology evidence="1">Single-pass membrane protein</topology>
    </subcellularLocation>
    <subcellularLocation>
        <location evidence="7">Plastid</location>
        <location evidence="7">Chloroplast thylakoid membrane</location>
        <topology evidence="7">Single-pass membrane protein</topology>
    </subcellularLocation>
</comment>
<keyword evidence="8" id="KW-0150">Chloroplast</keyword>
<keyword evidence="4 7" id="KW-1133">Transmembrane helix</keyword>
<keyword evidence="2 7" id="KW-0602">Photosynthesis</keyword>
<protein>
    <recommendedName>
        <fullName evidence="7">Photosystem II reaction center protein Psb30</fullName>
    </recommendedName>
    <alternativeName>
        <fullName evidence="7">Photosystem II reaction center protein Ycf12</fullName>
    </alternativeName>
</protein>
<evidence type="ECO:0000256" key="5">
    <source>
        <dbReference type="ARBA" id="ARBA00023136"/>
    </source>
</evidence>
<name>C0JWS0_9CHLO</name>
<evidence type="ECO:0000256" key="6">
    <source>
        <dbReference type="ARBA" id="ARBA00023276"/>
    </source>
</evidence>
<reference evidence="8" key="1">
    <citation type="journal article" date="2009" name="Mol. Biol. Evol.">
        <title>The chloroplast genomes of the green algae Pyramimonas, Monomastix, and Pycnococcus shed new light on the evolutionary history of prasinophytes and the origin of the secondary chloroplasts of euglenids.</title>
        <authorList>
            <person name="Turmel M."/>
            <person name="Gagnon M.C."/>
            <person name="O'Kelly C.J."/>
            <person name="Otis C."/>
            <person name="Lemieux C."/>
        </authorList>
    </citation>
    <scope>NUCLEOTIDE SEQUENCE</scope>
    <source>
        <strain evidence="8">CCMP 1203</strain>
    </source>
</reference>
<keyword evidence="7" id="KW-0793">Thylakoid</keyword>
<evidence type="ECO:0000313" key="8">
    <source>
        <dbReference type="EMBL" id="ACK36847.1"/>
    </source>
</evidence>
<dbReference type="EMBL" id="FJ493498">
    <property type="protein sequence ID" value="ACK36847.1"/>
    <property type="molecule type" value="Genomic_DNA"/>
</dbReference>
<dbReference type="HAMAP" id="MF_01329">
    <property type="entry name" value="PSII_Psb30_Ycf12"/>
    <property type="match status" value="1"/>
</dbReference>
<accession>C0JWS0</accession>
<comment type="function">
    <text evidence="7">A core subunit of photosystem II (PSII), probably helps stabilize the reaction center.</text>
</comment>